<dbReference type="EMBL" id="JAPDHF010000011">
    <property type="protein sequence ID" value="KAJ4011024.1"/>
    <property type="molecule type" value="Genomic_DNA"/>
</dbReference>
<dbReference type="Proteomes" id="UP001152130">
    <property type="component" value="Unassembled WGS sequence"/>
</dbReference>
<accession>A0A9W8PLL3</accession>
<evidence type="ECO:0000313" key="3">
    <source>
        <dbReference type="Proteomes" id="UP001152130"/>
    </source>
</evidence>
<reference evidence="2" key="1">
    <citation type="submission" date="2022-10" db="EMBL/GenBank/DDBJ databases">
        <title>Fusarium specimens isolated from Avocado Roots.</title>
        <authorList>
            <person name="Stajich J."/>
            <person name="Roper C."/>
            <person name="Heimlech-Rivalta G."/>
        </authorList>
    </citation>
    <scope>NUCLEOTIDE SEQUENCE</scope>
    <source>
        <strain evidence="2">CF00143</strain>
    </source>
</reference>
<comment type="caution">
    <text evidence="2">The sequence shown here is derived from an EMBL/GenBank/DDBJ whole genome shotgun (WGS) entry which is preliminary data.</text>
</comment>
<organism evidence="2 3">
    <name type="scientific">Fusarium irregulare</name>
    <dbReference type="NCBI Taxonomy" id="2494466"/>
    <lineage>
        <taxon>Eukaryota</taxon>
        <taxon>Fungi</taxon>
        <taxon>Dikarya</taxon>
        <taxon>Ascomycota</taxon>
        <taxon>Pezizomycotina</taxon>
        <taxon>Sordariomycetes</taxon>
        <taxon>Hypocreomycetidae</taxon>
        <taxon>Hypocreales</taxon>
        <taxon>Nectriaceae</taxon>
        <taxon>Fusarium</taxon>
        <taxon>Fusarium incarnatum-equiseti species complex</taxon>
    </lineage>
</organism>
<evidence type="ECO:0000259" key="1">
    <source>
        <dbReference type="Pfam" id="PF06985"/>
    </source>
</evidence>
<sequence length="740" mass="82917">MPPQLLIDDVFRAFYNAAGIATPASRVTPCQPCVSFQRFPGKPNDWFQIHQSRADLEKCAQSCPLCRLITEAFDNAEEVAKKKAEKESELIKRHDNGECGWMCSFCKERESKNEYDHVPIQDDTAGSSIRLTLGDEQYPIEPEIRTFLIAEDKHTRVVVKLPIDVIDEAYIVNTNTPVGLDISTSSRQSFDIAIRWLNQCRSSNDHEDCQKASSNDGHHMWPELPTRILDLTSFSEPRLVETNGTRSAYCALSYCWGDMKMNTTTTRGNVSKHREGISTGSLPVFIQEALVAARTLGYRYIWIDALCIIQDDPDDWDKEASKMKDVYSNADLTLSSLVASGCHDRLFYSRGASTTRPVPFNIWTPKDKRRMWEKDVIYQNVVYPSFLFNNDGDPEGFPGADKLASKAPITSRGWVLQEQMLSTRILYFGSNQLVWECLCFAKTDSDPSGVILPRMSGELGAYSGTKCALQGLAHPMHAYDPEATEYQPFGIWQSLLTSYTERHLTKSSDRIPAFLAISKSLESAIGDMFIAGIWKGKRLLESLSWNVRDASAKHPQEPSWSWASVGQIIYFDCLEQGYNLAVSTPLATMISFDVHTDHSQSNISGSITLRGTLHQKEGNISSEDNGAFFDYQEDTMDKCYALDLVGLDGEVDEDYYSEHSNDEQGDGMTPIVVVRLLLRPIDQTDGSELPCTFRRIGICRDKGTADQTLDDALLPQENTAGKGIWSGIMRSEANTIVVIV</sequence>
<keyword evidence="3" id="KW-1185">Reference proteome</keyword>
<protein>
    <recommendedName>
        <fullName evidence="1">Heterokaryon incompatibility domain-containing protein</fullName>
    </recommendedName>
</protein>
<dbReference type="InterPro" id="IPR010730">
    <property type="entry name" value="HET"/>
</dbReference>
<dbReference type="AlphaFoldDB" id="A0A9W8PLL3"/>
<proteinExistence type="predicted"/>
<dbReference type="PANTHER" id="PTHR33112">
    <property type="entry name" value="DOMAIN PROTEIN, PUTATIVE-RELATED"/>
    <property type="match status" value="1"/>
</dbReference>
<dbReference type="PANTHER" id="PTHR33112:SF16">
    <property type="entry name" value="HETEROKARYON INCOMPATIBILITY DOMAIN-CONTAINING PROTEIN"/>
    <property type="match status" value="1"/>
</dbReference>
<gene>
    <name evidence="2" type="ORF">NW766_007656</name>
</gene>
<evidence type="ECO:0000313" key="2">
    <source>
        <dbReference type="EMBL" id="KAJ4011024.1"/>
    </source>
</evidence>
<dbReference type="OrthoDB" id="426293at2759"/>
<feature type="domain" description="Heterokaryon incompatibility" evidence="1">
    <location>
        <begin position="249"/>
        <end position="418"/>
    </location>
</feature>
<dbReference type="Pfam" id="PF06985">
    <property type="entry name" value="HET"/>
    <property type="match status" value="1"/>
</dbReference>
<name>A0A9W8PLL3_9HYPO</name>